<dbReference type="InterPro" id="IPR051046">
    <property type="entry name" value="MurCDEF_CellWall_CoF430Synth"/>
</dbReference>
<dbReference type="SUPFAM" id="SSF63418">
    <property type="entry name" value="MurE/MurF N-terminal domain"/>
    <property type="match status" value="1"/>
</dbReference>
<sequence length="437" mass="48695">MRQTTIKEIATWLQCETRGEALLTGVSVDNRNVKQGDLFVCLQGAKVDGHTFAQSAIDKGATCLLVDHYLDLDCPQILVSDTLQGLSDIASAYRDTLDATFIVISGSNGKTSTKDMFLSCLSEVGPTIATLENQNTEIGACLNLFRMDGHTRFGIFEAGLDDPGDLPKITCIIKPDYAILTSLDQAHMDNFGTMEALGKEKFTLFDGIDPAVCYYNGDSEIYRSLAYGQHPFGLNKDNEFVVAAIDVKQEGVSFTVNDDAYCVNLLGKHQAINAGAVVAVLKAMNISNEVIRKGLKQVALTKMRTEVYKHHEALIIFDAYKSSPQSAMAAIDVAAAYPTDTNRFVVMADMYSLGEGSEQRHQEVLDHMLAYPFEKYYLFGEEFGKVVKTYNDNRIMWYDDFEDLKNDVTKLYQQDCLIVFKGSRYYELERLLEEGVK</sequence>
<comment type="subcellular location">
    <subcellularLocation>
        <location evidence="10">Cytoplasm</location>
    </subcellularLocation>
</comment>
<feature type="domain" description="Mur ligase N-terminal catalytic" evidence="11">
    <location>
        <begin position="24"/>
        <end position="68"/>
    </location>
</feature>
<evidence type="ECO:0000256" key="2">
    <source>
        <dbReference type="ARBA" id="ARBA00022598"/>
    </source>
</evidence>
<comment type="catalytic activity">
    <reaction evidence="10">
        <text>D-alanyl-D-alanine + UDP-N-acetyl-alpha-D-muramoyl-L-alanyl-gamma-D-glutamyl-meso-2,6-diaminopimelate + ATP = UDP-N-acetyl-alpha-D-muramoyl-L-alanyl-gamma-D-glutamyl-meso-2,6-diaminopimeloyl-D-alanyl-D-alanine + ADP + phosphate + H(+)</text>
        <dbReference type="Rhea" id="RHEA:28374"/>
        <dbReference type="ChEBI" id="CHEBI:15378"/>
        <dbReference type="ChEBI" id="CHEBI:30616"/>
        <dbReference type="ChEBI" id="CHEBI:43474"/>
        <dbReference type="ChEBI" id="CHEBI:57822"/>
        <dbReference type="ChEBI" id="CHEBI:61386"/>
        <dbReference type="ChEBI" id="CHEBI:83905"/>
        <dbReference type="ChEBI" id="CHEBI:456216"/>
        <dbReference type="EC" id="6.3.2.10"/>
    </reaction>
</comment>
<dbReference type="Pfam" id="PF01225">
    <property type="entry name" value="Mur_ligase"/>
    <property type="match status" value="1"/>
</dbReference>
<dbReference type="SUPFAM" id="SSF53244">
    <property type="entry name" value="MurD-like peptide ligases, peptide-binding domain"/>
    <property type="match status" value="1"/>
</dbReference>
<reference evidence="14 15" key="1">
    <citation type="submission" date="2015-10" db="EMBL/GenBank/DDBJ databases">
        <title>Erysipelothrix larvae sp. LV19 isolated from the larval gut of the rhinoceros beetle, Trypoxylus dichotomus.</title>
        <authorList>
            <person name="Lim S."/>
            <person name="Kim B.-C."/>
        </authorList>
    </citation>
    <scope>NUCLEOTIDE SEQUENCE [LARGE SCALE GENOMIC DNA]</scope>
    <source>
        <strain evidence="14 15">LV19</strain>
    </source>
</reference>
<evidence type="ECO:0000256" key="3">
    <source>
        <dbReference type="ARBA" id="ARBA00022618"/>
    </source>
</evidence>
<keyword evidence="6 10" id="KW-0133">Cell shape</keyword>
<dbReference type="GO" id="GO:0071555">
    <property type="term" value="P:cell wall organization"/>
    <property type="evidence" value="ECO:0007669"/>
    <property type="project" value="UniProtKB-KW"/>
</dbReference>
<evidence type="ECO:0000259" key="12">
    <source>
        <dbReference type="Pfam" id="PF02875"/>
    </source>
</evidence>
<keyword evidence="1" id="KW-0963">Cytoplasm</keyword>
<dbReference type="GO" id="GO:0005737">
    <property type="term" value="C:cytoplasm"/>
    <property type="evidence" value="ECO:0007669"/>
    <property type="project" value="UniProtKB-SubCell"/>
</dbReference>
<dbReference type="InterPro" id="IPR036615">
    <property type="entry name" value="Mur_ligase_C_dom_sf"/>
</dbReference>
<dbReference type="InterPro" id="IPR013221">
    <property type="entry name" value="Mur_ligase_cen"/>
</dbReference>
<evidence type="ECO:0000256" key="6">
    <source>
        <dbReference type="ARBA" id="ARBA00022960"/>
    </source>
</evidence>
<dbReference type="Gene3D" id="3.90.190.20">
    <property type="entry name" value="Mur ligase, C-terminal domain"/>
    <property type="match status" value="1"/>
</dbReference>
<keyword evidence="5" id="KW-0067">ATP-binding</keyword>
<keyword evidence="15" id="KW-1185">Reference proteome</keyword>
<keyword evidence="4" id="KW-0547">Nucleotide-binding</keyword>
<dbReference type="Pfam" id="PF02875">
    <property type="entry name" value="Mur_ligase_C"/>
    <property type="match status" value="1"/>
</dbReference>
<dbReference type="SUPFAM" id="SSF53623">
    <property type="entry name" value="MurD-like peptide ligases, catalytic domain"/>
    <property type="match status" value="1"/>
</dbReference>
<dbReference type="KEGG" id="erl:AOC36_04260"/>
<comment type="pathway">
    <text evidence="10">Cell wall biogenesis; peptidoglycan biosynthesis.</text>
</comment>
<keyword evidence="7 10" id="KW-0573">Peptidoglycan synthesis</keyword>
<proteinExistence type="predicted"/>
<evidence type="ECO:0000256" key="10">
    <source>
        <dbReference type="RuleBase" id="RU004136"/>
    </source>
</evidence>
<dbReference type="GO" id="GO:0047480">
    <property type="term" value="F:UDP-N-acetylmuramoyl-tripeptide-D-alanyl-D-alanine ligase activity"/>
    <property type="evidence" value="ECO:0007669"/>
    <property type="project" value="UniProtKB-EC"/>
</dbReference>
<dbReference type="Proteomes" id="UP000063781">
    <property type="component" value="Chromosome"/>
</dbReference>
<feature type="domain" description="Mur ligase central" evidence="13">
    <location>
        <begin position="104"/>
        <end position="280"/>
    </location>
</feature>
<evidence type="ECO:0000256" key="5">
    <source>
        <dbReference type="ARBA" id="ARBA00022840"/>
    </source>
</evidence>
<dbReference type="GO" id="GO:0005524">
    <property type="term" value="F:ATP binding"/>
    <property type="evidence" value="ECO:0007669"/>
    <property type="project" value="UniProtKB-KW"/>
</dbReference>
<dbReference type="InterPro" id="IPR005863">
    <property type="entry name" value="UDP-N-AcMur_synth"/>
</dbReference>
<keyword evidence="2" id="KW-0436">Ligase</keyword>
<protein>
    <recommendedName>
        <fullName evidence="10">UDP-N-acetylmuramoyl-tripeptide--D-alanyl-D-alanine ligase</fullName>
        <ecNumber evidence="10">6.3.2.10</ecNumber>
    </recommendedName>
</protein>
<evidence type="ECO:0000256" key="1">
    <source>
        <dbReference type="ARBA" id="ARBA00022490"/>
    </source>
</evidence>
<keyword evidence="9 10" id="KW-0961">Cell wall biogenesis/degradation</keyword>
<evidence type="ECO:0000256" key="8">
    <source>
        <dbReference type="ARBA" id="ARBA00023306"/>
    </source>
</evidence>
<dbReference type="InterPro" id="IPR035911">
    <property type="entry name" value="MurE/MurF_N"/>
</dbReference>
<evidence type="ECO:0000256" key="7">
    <source>
        <dbReference type="ARBA" id="ARBA00022984"/>
    </source>
</evidence>
<evidence type="ECO:0000313" key="14">
    <source>
        <dbReference type="EMBL" id="AMC93211.1"/>
    </source>
</evidence>
<organism evidence="14 15">
    <name type="scientific">Erysipelothrix larvae</name>
    <dbReference type="NCBI Taxonomy" id="1514105"/>
    <lineage>
        <taxon>Bacteria</taxon>
        <taxon>Bacillati</taxon>
        <taxon>Bacillota</taxon>
        <taxon>Erysipelotrichia</taxon>
        <taxon>Erysipelotrichales</taxon>
        <taxon>Erysipelotrichaceae</taxon>
        <taxon>Erysipelothrix</taxon>
    </lineage>
</organism>
<dbReference type="InterPro" id="IPR000713">
    <property type="entry name" value="Mur_ligase_N"/>
</dbReference>
<dbReference type="PANTHER" id="PTHR43024:SF1">
    <property type="entry name" value="UDP-N-ACETYLMURAMOYL-TRIPEPTIDE--D-ALANYL-D-ALANINE LIGASE"/>
    <property type="match status" value="1"/>
</dbReference>
<dbReference type="GO" id="GO:0009252">
    <property type="term" value="P:peptidoglycan biosynthetic process"/>
    <property type="evidence" value="ECO:0007669"/>
    <property type="project" value="UniProtKB-KW"/>
</dbReference>
<keyword evidence="3 10" id="KW-0132">Cell division</keyword>
<gene>
    <name evidence="14" type="ORF">AOC36_04260</name>
</gene>
<dbReference type="PANTHER" id="PTHR43024">
    <property type="entry name" value="UDP-N-ACETYLMURAMOYL-TRIPEPTIDE--D-ALANYL-D-ALANINE LIGASE"/>
    <property type="match status" value="1"/>
</dbReference>
<dbReference type="STRING" id="1514105.AOC36_04260"/>
<dbReference type="InterPro" id="IPR036565">
    <property type="entry name" value="Mur-like_cat_sf"/>
</dbReference>
<feature type="domain" description="Mur ligase C-terminal" evidence="12">
    <location>
        <begin position="303"/>
        <end position="424"/>
    </location>
</feature>
<evidence type="ECO:0000259" key="11">
    <source>
        <dbReference type="Pfam" id="PF01225"/>
    </source>
</evidence>
<comment type="function">
    <text evidence="10">Involved in cell wall formation. Catalyzes the final step in the synthesis of UDP-N-acetylmuramoyl-pentapeptide, the precursor of murein.</text>
</comment>
<evidence type="ECO:0000259" key="13">
    <source>
        <dbReference type="Pfam" id="PF08245"/>
    </source>
</evidence>
<keyword evidence="8 10" id="KW-0131">Cell cycle</keyword>
<dbReference type="AlphaFoldDB" id="A0A109UGW3"/>
<evidence type="ECO:0000256" key="9">
    <source>
        <dbReference type="ARBA" id="ARBA00023316"/>
    </source>
</evidence>
<dbReference type="EMBL" id="CP013213">
    <property type="protein sequence ID" value="AMC93211.1"/>
    <property type="molecule type" value="Genomic_DNA"/>
</dbReference>
<evidence type="ECO:0000313" key="15">
    <source>
        <dbReference type="Proteomes" id="UP000063781"/>
    </source>
</evidence>
<evidence type="ECO:0000256" key="4">
    <source>
        <dbReference type="ARBA" id="ARBA00022741"/>
    </source>
</evidence>
<name>A0A109UGW3_9FIRM</name>
<dbReference type="EC" id="6.3.2.10" evidence="10"/>
<dbReference type="OrthoDB" id="9801978at2"/>
<dbReference type="GO" id="GO:0008360">
    <property type="term" value="P:regulation of cell shape"/>
    <property type="evidence" value="ECO:0007669"/>
    <property type="project" value="UniProtKB-KW"/>
</dbReference>
<dbReference type="InterPro" id="IPR004101">
    <property type="entry name" value="Mur_ligase_C"/>
</dbReference>
<dbReference type="Gene3D" id="3.40.1390.10">
    <property type="entry name" value="MurE/MurF, N-terminal domain"/>
    <property type="match status" value="1"/>
</dbReference>
<dbReference type="Pfam" id="PF08245">
    <property type="entry name" value="Mur_ligase_M"/>
    <property type="match status" value="1"/>
</dbReference>
<dbReference type="GO" id="GO:0051301">
    <property type="term" value="P:cell division"/>
    <property type="evidence" value="ECO:0007669"/>
    <property type="project" value="UniProtKB-KW"/>
</dbReference>
<dbReference type="Gene3D" id="3.40.1190.10">
    <property type="entry name" value="Mur-like, catalytic domain"/>
    <property type="match status" value="1"/>
</dbReference>
<dbReference type="NCBIfam" id="TIGR01143">
    <property type="entry name" value="murF"/>
    <property type="match status" value="1"/>
</dbReference>
<accession>A0A109UGW3</accession>
<dbReference type="RefSeq" id="WP_067631759.1">
    <property type="nucleotide sequence ID" value="NZ_CP013213.1"/>
</dbReference>